<keyword evidence="8" id="KW-1133">Transmembrane helix</keyword>
<feature type="transmembrane region" description="Helical" evidence="8">
    <location>
        <begin position="48"/>
        <end position="66"/>
    </location>
</feature>
<dbReference type="PANTHER" id="PTHR30224:SF4">
    <property type="entry name" value="ELECTRON TRANSPORT PROTEIN YCCM-RELATED"/>
    <property type="match status" value="1"/>
</dbReference>
<keyword evidence="6 8" id="KW-0472">Membrane</keyword>
<evidence type="ECO:0000256" key="2">
    <source>
        <dbReference type="ARBA" id="ARBA00022475"/>
    </source>
</evidence>
<keyword evidence="5" id="KW-0411">Iron-sulfur</keyword>
<feature type="region of interest" description="Disordered" evidence="7">
    <location>
        <begin position="1"/>
        <end position="29"/>
    </location>
</feature>
<dbReference type="SUPFAM" id="SSF54862">
    <property type="entry name" value="4Fe-4S ferredoxins"/>
    <property type="match status" value="1"/>
</dbReference>
<keyword evidence="4" id="KW-0408">Iron</keyword>
<dbReference type="EMBL" id="BOMF01000121">
    <property type="protein sequence ID" value="GID49165.1"/>
    <property type="molecule type" value="Genomic_DNA"/>
</dbReference>
<keyword evidence="3" id="KW-0479">Metal-binding</keyword>
<dbReference type="InterPro" id="IPR017896">
    <property type="entry name" value="4Fe4S_Fe-S-bd"/>
</dbReference>
<accession>A0ABQ3WS93</accession>
<proteinExistence type="predicted"/>
<dbReference type="PROSITE" id="PS00198">
    <property type="entry name" value="4FE4S_FER_1"/>
    <property type="match status" value="1"/>
</dbReference>
<feature type="transmembrane region" description="Helical" evidence="8">
    <location>
        <begin position="78"/>
        <end position="100"/>
    </location>
</feature>
<evidence type="ECO:0000256" key="7">
    <source>
        <dbReference type="SAM" id="MobiDB-lite"/>
    </source>
</evidence>
<dbReference type="InterPro" id="IPR017900">
    <property type="entry name" value="4Fe4S_Fe_S_CS"/>
</dbReference>
<reference evidence="10" key="1">
    <citation type="submission" date="2021-01" db="EMBL/GenBank/DDBJ databases">
        <title>Whole genome shotgun sequence of Actinoplanes capillaceus NBRC 16408.</title>
        <authorList>
            <person name="Komaki H."/>
            <person name="Tamura T."/>
        </authorList>
    </citation>
    <scope>NUCLEOTIDE SEQUENCE [LARGE SCALE GENOMIC DNA]</scope>
    <source>
        <strain evidence="10">NBRC 16408</strain>
    </source>
</reference>
<protein>
    <submittedName>
        <fullName evidence="10">Ferredoxin</fullName>
    </submittedName>
</protein>
<evidence type="ECO:0000256" key="4">
    <source>
        <dbReference type="ARBA" id="ARBA00023004"/>
    </source>
</evidence>
<name>A0ABQ3WS93_9ACTN</name>
<feature type="domain" description="4Fe-4S ferredoxin-type" evidence="9">
    <location>
        <begin position="233"/>
        <end position="263"/>
    </location>
</feature>
<evidence type="ECO:0000256" key="3">
    <source>
        <dbReference type="ARBA" id="ARBA00022723"/>
    </source>
</evidence>
<evidence type="ECO:0000256" key="5">
    <source>
        <dbReference type="ARBA" id="ARBA00023014"/>
    </source>
</evidence>
<dbReference type="PROSITE" id="PS51379">
    <property type="entry name" value="4FE4S_FER_2"/>
    <property type="match status" value="1"/>
</dbReference>
<dbReference type="PANTHER" id="PTHR30224">
    <property type="entry name" value="ELECTRON TRANSPORT PROTEIN"/>
    <property type="match status" value="1"/>
</dbReference>
<keyword evidence="2" id="KW-1003">Cell membrane</keyword>
<gene>
    <name evidence="10" type="ORF">Aca07nite_64400</name>
</gene>
<feature type="transmembrane region" description="Helical" evidence="8">
    <location>
        <begin position="155"/>
        <end position="175"/>
    </location>
</feature>
<dbReference type="RefSeq" id="WP_204299290.1">
    <property type="nucleotide sequence ID" value="NZ_BOMF01000121.1"/>
</dbReference>
<organism evidence="10">
    <name type="scientific">Actinoplanes campanulatus</name>
    <dbReference type="NCBI Taxonomy" id="113559"/>
    <lineage>
        <taxon>Bacteria</taxon>
        <taxon>Bacillati</taxon>
        <taxon>Actinomycetota</taxon>
        <taxon>Actinomycetes</taxon>
        <taxon>Micromonosporales</taxon>
        <taxon>Micromonosporaceae</taxon>
        <taxon>Actinoplanes</taxon>
    </lineage>
</organism>
<evidence type="ECO:0000313" key="10">
    <source>
        <dbReference type="EMBL" id="GID49165.1"/>
    </source>
</evidence>
<feature type="transmembrane region" description="Helical" evidence="8">
    <location>
        <begin position="129"/>
        <end position="149"/>
    </location>
</feature>
<comment type="subcellular location">
    <subcellularLocation>
        <location evidence="1">Cell membrane</location>
    </subcellularLocation>
</comment>
<dbReference type="InterPro" id="IPR052378">
    <property type="entry name" value="NosR_regulator"/>
</dbReference>
<evidence type="ECO:0000256" key="6">
    <source>
        <dbReference type="ARBA" id="ARBA00023136"/>
    </source>
</evidence>
<feature type="transmembrane region" description="Helical" evidence="8">
    <location>
        <begin position="355"/>
        <end position="376"/>
    </location>
</feature>
<evidence type="ECO:0000259" key="9">
    <source>
        <dbReference type="PROSITE" id="PS51379"/>
    </source>
</evidence>
<comment type="caution">
    <text evidence="10">The sequence shown here is derived from an EMBL/GenBank/DDBJ whole genome shotgun (WGS) entry which is preliminary data.</text>
</comment>
<evidence type="ECO:0000256" key="1">
    <source>
        <dbReference type="ARBA" id="ARBA00004236"/>
    </source>
</evidence>
<feature type="transmembrane region" description="Helical" evidence="8">
    <location>
        <begin position="450"/>
        <end position="470"/>
    </location>
</feature>
<feature type="transmembrane region" description="Helical" evidence="8">
    <location>
        <begin position="321"/>
        <end position="343"/>
    </location>
</feature>
<dbReference type="Pfam" id="PF12801">
    <property type="entry name" value="Fer4_5"/>
    <property type="match status" value="2"/>
</dbReference>
<sequence>MDLASASDRPTSTLEPEPESAPTPPTGRNLLDYQPVARLLRSRWYPGIFQWAAIAVFGVVVYQLLLGPDSAHDNLGTALVWVLWWPLIPIIFVVLGRFWCAVCPFGKLSDLVQKLVGAQRPVPRFLKKYGIWIIDAQFIAITWADHVWGIVESPWGTGILLLLLITAVVASGAFFQRRTFCRYLCFFGGMAGNYARTGSLALRADTDICGTCTSKAVCFNGGDKAPACPLFEFPRTMDSSANCNLCANCFKNCPNDAITLTPRKPSSELWFIRKPKVEESALAMAIMGIVLIQNITMLQWWQTVLDWIESTTGITSYPVIFTIAFVVALAAPLAAVWAASAVAARRNVETTAKNFARFGYALIPLDVAGHIAHNLFHLLAEGGSVYYTALAMFGYDTGGTSTALVGTTTIQILQYLVLAAGIAGSVYTAYRIARTRYVRIPVRRATLTPYLVVIGLFAAANIVLFLLPMAHRM</sequence>
<feature type="transmembrane region" description="Helical" evidence="8">
    <location>
        <begin position="281"/>
        <end position="301"/>
    </location>
</feature>
<evidence type="ECO:0000256" key="8">
    <source>
        <dbReference type="SAM" id="Phobius"/>
    </source>
</evidence>
<keyword evidence="8" id="KW-0812">Transmembrane</keyword>
<feature type="transmembrane region" description="Helical" evidence="8">
    <location>
        <begin position="412"/>
        <end position="430"/>
    </location>
</feature>